<name>A0A1G7J309_9EURY</name>
<dbReference type="STRING" id="660518.SAMN05216218_104189"/>
<keyword evidence="1" id="KW-0812">Transmembrane</keyword>
<accession>A0A1G7J309</accession>
<proteinExistence type="predicted"/>
<evidence type="ECO:0000313" key="2">
    <source>
        <dbReference type="EMBL" id="SDF19367.1"/>
    </source>
</evidence>
<sequence>MATRLDHSLPTTGRVGERGLLRLGAALGLVGWTGTAILARLDAPAAGHLALGWWTLPVAGMVYAIGRHAANPVRFSTPLFGWGVLNGTATTVTLWAVAVDAPTGTIPLVWLADLALGYAWTAVALGRAGQPGRTRGYATAALACAVAVGLGYTGVTGGDVGGYPVVATLHVVPLALDARGLGRRRA</sequence>
<dbReference type="AlphaFoldDB" id="A0A1G7J309"/>
<keyword evidence="1" id="KW-1133">Transmembrane helix</keyword>
<dbReference type="Proteomes" id="UP000199076">
    <property type="component" value="Unassembled WGS sequence"/>
</dbReference>
<feature type="transmembrane region" description="Helical" evidence="1">
    <location>
        <begin position="137"/>
        <end position="155"/>
    </location>
</feature>
<protein>
    <submittedName>
        <fullName evidence="2">Uncharacterized protein</fullName>
    </submittedName>
</protein>
<keyword evidence="3" id="KW-1185">Reference proteome</keyword>
<feature type="transmembrane region" description="Helical" evidence="1">
    <location>
        <begin position="45"/>
        <end position="66"/>
    </location>
</feature>
<dbReference type="EMBL" id="FNBK01000004">
    <property type="protein sequence ID" value="SDF19367.1"/>
    <property type="molecule type" value="Genomic_DNA"/>
</dbReference>
<gene>
    <name evidence="2" type="ORF">SAMN05216218_104189</name>
</gene>
<evidence type="ECO:0000256" key="1">
    <source>
        <dbReference type="SAM" id="Phobius"/>
    </source>
</evidence>
<organism evidence="2 3">
    <name type="scientific">Halorientalis regularis</name>
    <dbReference type="NCBI Taxonomy" id="660518"/>
    <lineage>
        <taxon>Archaea</taxon>
        <taxon>Methanobacteriati</taxon>
        <taxon>Methanobacteriota</taxon>
        <taxon>Stenosarchaea group</taxon>
        <taxon>Halobacteria</taxon>
        <taxon>Halobacteriales</taxon>
        <taxon>Haloarculaceae</taxon>
        <taxon>Halorientalis</taxon>
    </lineage>
</organism>
<feature type="transmembrane region" description="Helical" evidence="1">
    <location>
        <begin position="20"/>
        <end position="39"/>
    </location>
</feature>
<evidence type="ECO:0000313" key="3">
    <source>
        <dbReference type="Proteomes" id="UP000199076"/>
    </source>
</evidence>
<feature type="transmembrane region" description="Helical" evidence="1">
    <location>
        <begin position="161"/>
        <end position="178"/>
    </location>
</feature>
<keyword evidence="1" id="KW-0472">Membrane</keyword>
<feature type="transmembrane region" description="Helical" evidence="1">
    <location>
        <begin position="104"/>
        <end position="125"/>
    </location>
</feature>
<feature type="transmembrane region" description="Helical" evidence="1">
    <location>
        <begin position="78"/>
        <end position="98"/>
    </location>
</feature>
<reference evidence="3" key="1">
    <citation type="submission" date="2016-10" db="EMBL/GenBank/DDBJ databases">
        <authorList>
            <person name="Varghese N."/>
            <person name="Submissions S."/>
        </authorList>
    </citation>
    <scope>NUCLEOTIDE SEQUENCE [LARGE SCALE GENOMIC DNA]</scope>
    <source>
        <strain evidence="3">IBRC-M 10760</strain>
    </source>
</reference>